<dbReference type="AlphaFoldDB" id="A0A290YZN5"/>
<gene>
    <name evidence="2" type="ORF">CNX65_01895</name>
</gene>
<organism evidence="2 3">
    <name type="scientific">Actinosynnema pretiosum</name>
    <dbReference type="NCBI Taxonomy" id="42197"/>
    <lineage>
        <taxon>Bacteria</taxon>
        <taxon>Bacillati</taxon>
        <taxon>Actinomycetota</taxon>
        <taxon>Actinomycetes</taxon>
        <taxon>Pseudonocardiales</taxon>
        <taxon>Pseudonocardiaceae</taxon>
        <taxon>Actinosynnema</taxon>
    </lineage>
</organism>
<sequence>MSRTLIVMSAADARERTDGYRRPAGHRAEEPAAPHARRAPRAGRAPFTRRDGTLVTGRNPASGAPAVDLVPAALAERS</sequence>
<dbReference type="RefSeq" id="WP_096491227.1">
    <property type="nucleotide sequence ID" value="NZ_CP023445.1"/>
</dbReference>
<evidence type="ECO:0000313" key="2">
    <source>
        <dbReference type="EMBL" id="ATE52198.1"/>
    </source>
</evidence>
<evidence type="ECO:0000256" key="1">
    <source>
        <dbReference type="SAM" id="MobiDB-lite"/>
    </source>
</evidence>
<dbReference type="EMBL" id="CP023445">
    <property type="protein sequence ID" value="ATE52198.1"/>
    <property type="molecule type" value="Genomic_DNA"/>
</dbReference>
<protein>
    <submittedName>
        <fullName evidence="2">Uncharacterized protein</fullName>
    </submittedName>
</protein>
<accession>A0A290YZN5</accession>
<keyword evidence="3" id="KW-1185">Reference proteome</keyword>
<feature type="region of interest" description="Disordered" evidence="1">
    <location>
        <begin position="1"/>
        <end position="65"/>
    </location>
</feature>
<evidence type="ECO:0000313" key="3">
    <source>
        <dbReference type="Proteomes" id="UP000218505"/>
    </source>
</evidence>
<reference evidence="2" key="1">
    <citation type="submission" date="2017-09" db="EMBL/GenBank/DDBJ databases">
        <title>Complete Genome Sequence of ansamitocin-producing Bacterium Actinosynnema pretiosum X47.</title>
        <authorList>
            <person name="Cao G."/>
            <person name="Zong G."/>
            <person name="Zhong C."/>
            <person name="Fu J."/>
        </authorList>
    </citation>
    <scope>NUCLEOTIDE SEQUENCE [LARGE SCALE GENOMIC DNA]</scope>
    <source>
        <strain evidence="2">X47</strain>
    </source>
</reference>
<feature type="compositionally biased region" description="Basic and acidic residues" evidence="1">
    <location>
        <begin position="12"/>
        <end position="32"/>
    </location>
</feature>
<name>A0A290YZN5_9PSEU</name>
<dbReference type="Proteomes" id="UP000218505">
    <property type="component" value="Chromosome"/>
</dbReference>
<proteinExistence type="predicted"/>
<dbReference type="KEGG" id="apre:CNX65_01895"/>